<proteinExistence type="predicted"/>
<dbReference type="InterPro" id="IPR022085">
    <property type="entry name" value="OpdG"/>
</dbReference>
<dbReference type="InterPro" id="IPR053204">
    <property type="entry name" value="Oxopyrrolidines_Biosynth-assoc"/>
</dbReference>
<sequence length="309" mass="34609">MNPPQAMDGASLQRALVGYQRMSEIVRREMLEPEAVAGGDNNTLRKTMESGIRVLSRRYAATNHPIELFEAEIRDIWYMFTVAAQNIEAHHPAQDRLLRIIMRARHRGVLQRMTHEGGQLAMTSQGRIWVDLPFLVQDVRSAWKKVMEPPALFDQRRNLTSAIARLASSGVCGHKFSQCGLEIMKLALEVAPMPPSSSDSSYGSGHSEEDLALVEIWLSYAGEDLLRLCLTASTDSDSSWSLDGQDSVGPLARQAGVEPTAVYSRERFLFWKDRLARLTAEAELESAVEAWCAHMITGVWDDYFGILPF</sequence>
<keyword evidence="2" id="KW-1185">Reference proteome</keyword>
<dbReference type="PANTHER" id="PTHR38797:SF4">
    <property type="entry name" value="NUCLEAR PORE COMPLEX PROTEIN NUP85"/>
    <property type="match status" value="1"/>
</dbReference>
<dbReference type="PANTHER" id="PTHR38797">
    <property type="entry name" value="NUCLEAR PORE COMPLEX PROTEIN NUP85-RELATED"/>
    <property type="match status" value="1"/>
</dbReference>
<dbReference type="Proteomes" id="UP001295740">
    <property type="component" value="Unassembled WGS sequence"/>
</dbReference>
<dbReference type="EMBL" id="CAUWAG010000010">
    <property type="protein sequence ID" value="CAJ2506666.1"/>
    <property type="molecule type" value="Genomic_DNA"/>
</dbReference>
<dbReference type="AlphaFoldDB" id="A0AAI8VKM0"/>
<protein>
    <submittedName>
        <fullName evidence="1">Uu.00g078520.m01.CDS01</fullName>
    </submittedName>
</protein>
<evidence type="ECO:0000313" key="1">
    <source>
        <dbReference type="EMBL" id="CAJ2506666.1"/>
    </source>
</evidence>
<comment type="caution">
    <text evidence="1">The sequence shown here is derived from an EMBL/GenBank/DDBJ whole genome shotgun (WGS) entry which is preliminary data.</text>
</comment>
<dbReference type="Pfam" id="PF12311">
    <property type="entry name" value="DUF3632"/>
    <property type="match status" value="1"/>
</dbReference>
<accession>A0AAI8VKM0</accession>
<reference evidence="1" key="1">
    <citation type="submission" date="2023-10" db="EMBL/GenBank/DDBJ databases">
        <authorList>
            <person name="Hackl T."/>
        </authorList>
    </citation>
    <scope>NUCLEOTIDE SEQUENCE</scope>
</reference>
<evidence type="ECO:0000313" key="2">
    <source>
        <dbReference type="Proteomes" id="UP001295740"/>
    </source>
</evidence>
<name>A0AAI8VKM0_9PEZI</name>
<organism evidence="1 2">
    <name type="scientific">Anthostomella pinea</name>
    <dbReference type="NCBI Taxonomy" id="933095"/>
    <lineage>
        <taxon>Eukaryota</taxon>
        <taxon>Fungi</taxon>
        <taxon>Dikarya</taxon>
        <taxon>Ascomycota</taxon>
        <taxon>Pezizomycotina</taxon>
        <taxon>Sordariomycetes</taxon>
        <taxon>Xylariomycetidae</taxon>
        <taxon>Xylariales</taxon>
        <taxon>Xylariaceae</taxon>
        <taxon>Anthostomella</taxon>
    </lineage>
</organism>
<gene>
    <name evidence="1" type="ORF">KHLLAP_LOCUS7134</name>
</gene>